<feature type="region of interest" description="Disordered" evidence="1">
    <location>
        <begin position="115"/>
        <end position="138"/>
    </location>
</feature>
<dbReference type="PANTHER" id="PTHR33395:SF22">
    <property type="entry name" value="REVERSE TRANSCRIPTASE DOMAIN-CONTAINING PROTEIN"/>
    <property type="match status" value="1"/>
</dbReference>
<comment type="caution">
    <text evidence="2">The sequence shown here is derived from an EMBL/GenBank/DDBJ whole genome shotgun (WGS) entry which is preliminary data.</text>
</comment>
<name>A0A8S3UI95_MYTED</name>
<keyword evidence="3" id="KW-1185">Reference proteome</keyword>
<dbReference type="EMBL" id="CAJPWZ010002704">
    <property type="protein sequence ID" value="CAG2243533.1"/>
    <property type="molecule type" value="Genomic_DNA"/>
</dbReference>
<dbReference type="GO" id="GO:0061343">
    <property type="term" value="P:cell adhesion involved in heart morphogenesis"/>
    <property type="evidence" value="ECO:0007669"/>
    <property type="project" value="TreeGrafter"/>
</dbReference>
<reference evidence="2" key="1">
    <citation type="submission" date="2021-03" db="EMBL/GenBank/DDBJ databases">
        <authorList>
            <person name="Bekaert M."/>
        </authorList>
    </citation>
    <scope>NUCLEOTIDE SEQUENCE</scope>
</reference>
<dbReference type="PANTHER" id="PTHR33395">
    <property type="entry name" value="TRANSCRIPTASE, PUTATIVE-RELATED-RELATED"/>
    <property type="match status" value="1"/>
</dbReference>
<organism evidence="2 3">
    <name type="scientific">Mytilus edulis</name>
    <name type="common">Blue mussel</name>
    <dbReference type="NCBI Taxonomy" id="6550"/>
    <lineage>
        <taxon>Eukaryota</taxon>
        <taxon>Metazoa</taxon>
        <taxon>Spiralia</taxon>
        <taxon>Lophotrochozoa</taxon>
        <taxon>Mollusca</taxon>
        <taxon>Bivalvia</taxon>
        <taxon>Autobranchia</taxon>
        <taxon>Pteriomorphia</taxon>
        <taxon>Mytilida</taxon>
        <taxon>Mytiloidea</taxon>
        <taxon>Mytilidae</taxon>
        <taxon>Mytilinae</taxon>
        <taxon>Mytilus</taxon>
    </lineage>
</organism>
<accession>A0A8S3UI95</accession>
<dbReference type="Proteomes" id="UP000683360">
    <property type="component" value="Unassembled WGS sequence"/>
</dbReference>
<dbReference type="AlphaFoldDB" id="A0A8S3UI95"/>
<protein>
    <submittedName>
        <fullName evidence="2">Uncharacterized protein</fullName>
    </submittedName>
</protein>
<sequence length="217" mass="25835">MRYQNTIAQTNKNTVTGNSDHDIVLLDIACKPLKPKPVLRKIYLWKKADIYIYEIKEDLETFKTSFKNVGNRTVESVWQSFKSEIKKTIEKRVPTKMTQFKHIHPWMNTAIRRKINKKQKAHKKDRKTRKKRDPDRYNKLRQEVQWEVRQAIKKYMGEVSSNYKDNSKKFWSYIKSKGQELTGIAPLKNKMGFLKSDNKSKANILNDKHMQPYSLLQ</sequence>
<evidence type="ECO:0000313" key="3">
    <source>
        <dbReference type="Proteomes" id="UP000683360"/>
    </source>
</evidence>
<evidence type="ECO:0000256" key="1">
    <source>
        <dbReference type="SAM" id="MobiDB-lite"/>
    </source>
</evidence>
<dbReference type="GO" id="GO:0031012">
    <property type="term" value="C:extracellular matrix"/>
    <property type="evidence" value="ECO:0007669"/>
    <property type="project" value="TreeGrafter"/>
</dbReference>
<feature type="compositionally biased region" description="Basic residues" evidence="1">
    <location>
        <begin position="115"/>
        <end position="131"/>
    </location>
</feature>
<gene>
    <name evidence="2" type="ORF">MEDL_55654</name>
</gene>
<dbReference type="GO" id="GO:0007508">
    <property type="term" value="P:larval heart development"/>
    <property type="evidence" value="ECO:0007669"/>
    <property type="project" value="TreeGrafter"/>
</dbReference>
<evidence type="ECO:0000313" key="2">
    <source>
        <dbReference type="EMBL" id="CAG2243533.1"/>
    </source>
</evidence>
<proteinExistence type="predicted"/>